<organism evidence="7">
    <name type="scientific">hydrothermal vent metagenome</name>
    <dbReference type="NCBI Taxonomy" id="652676"/>
    <lineage>
        <taxon>unclassified sequences</taxon>
        <taxon>metagenomes</taxon>
        <taxon>ecological metagenomes</taxon>
    </lineage>
</organism>
<keyword evidence="2" id="KW-0349">Heme</keyword>
<dbReference type="Gene3D" id="1.10.760.10">
    <property type="entry name" value="Cytochrome c-like domain"/>
    <property type="match status" value="1"/>
</dbReference>
<protein>
    <recommendedName>
        <fullName evidence="6">Cytochrome c domain-containing protein</fullName>
    </recommendedName>
</protein>
<evidence type="ECO:0000313" key="7">
    <source>
        <dbReference type="EMBL" id="VAX30313.1"/>
    </source>
</evidence>
<evidence type="ECO:0000256" key="1">
    <source>
        <dbReference type="ARBA" id="ARBA00022448"/>
    </source>
</evidence>
<keyword evidence="1" id="KW-0813">Transport</keyword>
<dbReference type="SUPFAM" id="SSF46626">
    <property type="entry name" value="Cytochrome c"/>
    <property type="match status" value="1"/>
</dbReference>
<keyword evidence="4" id="KW-0249">Electron transport</keyword>
<keyword evidence="3" id="KW-0479">Metal-binding</keyword>
<feature type="domain" description="Cytochrome c" evidence="6">
    <location>
        <begin position="55"/>
        <end position="155"/>
    </location>
</feature>
<evidence type="ECO:0000256" key="2">
    <source>
        <dbReference type="ARBA" id="ARBA00022617"/>
    </source>
</evidence>
<dbReference type="EMBL" id="UOGF01000060">
    <property type="protein sequence ID" value="VAX30313.1"/>
    <property type="molecule type" value="Genomic_DNA"/>
</dbReference>
<sequence>MRGKFSLYILSFVVLSLFLFPVFAQAAKDDDKPLKPVPKAFADKHMPSGWWTDTKIIAEGKKIFETRQLEYVYKRKKKVAKDGCATCHGINEKKDRPKKRGAKDFRSEKRMNRLSDSYWFWRTSEGVKKTSMPAWGKELSEEEIWKVIAYEHTWSHGNKPAVHEHKEIENTVEK</sequence>
<evidence type="ECO:0000259" key="6">
    <source>
        <dbReference type="PROSITE" id="PS51007"/>
    </source>
</evidence>
<dbReference type="InterPro" id="IPR008168">
    <property type="entry name" value="Cyt_C_IC"/>
</dbReference>
<dbReference type="PRINTS" id="PR00605">
    <property type="entry name" value="CYTCHROMECIC"/>
</dbReference>
<dbReference type="InterPro" id="IPR009056">
    <property type="entry name" value="Cyt_c-like_dom"/>
</dbReference>
<dbReference type="GO" id="GO:0020037">
    <property type="term" value="F:heme binding"/>
    <property type="evidence" value="ECO:0007669"/>
    <property type="project" value="InterPro"/>
</dbReference>
<gene>
    <name evidence="7" type="ORF">MNBD_NITROSPIRAE01-645</name>
</gene>
<evidence type="ECO:0000256" key="5">
    <source>
        <dbReference type="ARBA" id="ARBA00023004"/>
    </source>
</evidence>
<dbReference type="Pfam" id="PF13442">
    <property type="entry name" value="Cytochrome_CBB3"/>
    <property type="match status" value="1"/>
</dbReference>
<dbReference type="InterPro" id="IPR036909">
    <property type="entry name" value="Cyt_c-like_dom_sf"/>
</dbReference>
<name>A0A3B1D0K7_9ZZZZ</name>
<reference evidence="7" key="1">
    <citation type="submission" date="2018-06" db="EMBL/GenBank/DDBJ databases">
        <authorList>
            <person name="Zhirakovskaya E."/>
        </authorList>
    </citation>
    <scope>NUCLEOTIDE SEQUENCE</scope>
</reference>
<dbReference type="GO" id="GO:0009055">
    <property type="term" value="F:electron transfer activity"/>
    <property type="evidence" value="ECO:0007669"/>
    <property type="project" value="InterPro"/>
</dbReference>
<keyword evidence="5" id="KW-0408">Iron</keyword>
<evidence type="ECO:0000256" key="4">
    <source>
        <dbReference type="ARBA" id="ARBA00022982"/>
    </source>
</evidence>
<accession>A0A3B1D0K7</accession>
<dbReference type="GO" id="GO:0005506">
    <property type="term" value="F:iron ion binding"/>
    <property type="evidence" value="ECO:0007669"/>
    <property type="project" value="InterPro"/>
</dbReference>
<dbReference type="PROSITE" id="PS51007">
    <property type="entry name" value="CYTC"/>
    <property type="match status" value="1"/>
</dbReference>
<proteinExistence type="predicted"/>
<dbReference type="AlphaFoldDB" id="A0A3B1D0K7"/>
<evidence type="ECO:0000256" key="3">
    <source>
        <dbReference type="ARBA" id="ARBA00022723"/>
    </source>
</evidence>